<gene>
    <name evidence="2" type="ORF">N803_05845</name>
</gene>
<dbReference type="STRING" id="1385521.N803_05845"/>
<organism evidence="2 3">
    <name type="scientific">Knoellia subterranea KCTC 19937</name>
    <dbReference type="NCBI Taxonomy" id="1385521"/>
    <lineage>
        <taxon>Bacteria</taxon>
        <taxon>Bacillati</taxon>
        <taxon>Actinomycetota</taxon>
        <taxon>Actinomycetes</taxon>
        <taxon>Micrococcales</taxon>
        <taxon>Intrasporangiaceae</taxon>
        <taxon>Knoellia</taxon>
    </lineage>
</organism>
<proteinExistence type="predicted"/>
<dbReference type="AlphaFoldDB" id="A0A0A0JFU7"/>
<reference evidence="2 3" key="1">
    <citation type="submission" date="2013-08" db="EMBL/GenBank/DDBJ databases">
        <title>The genome sequence of Knoellia subterranea.</title>
        <authorList>
            <person name="Zhu W."/>
            <person name="Wang G."/>
        </authorList>
    </citation>
    <scope>NUCLEOTIDE SEQUENCE [LARGE SCALE GENOMIC DNA]</scope>
    <source>
        <strain evidence="2 3">KCTC 19937</strain>
    </source>
</reference>
<keyword evidence="3" id="KW-1185">Reference proteome</keyword>
<dbReference type="Proteomes" id="UP000030011">
    <property type="component" value="Unassembled WGS sequence"/>
</dbReference>
<dbReference type="eggNOG" id="COG3091">
    <property type="taxonomic scope" value="Bacteria"/>
</dbReference>
<dbReference type="InterPro" id="IPR006640">
    <property type="entry name" value="SprT-like_domain"/>
</dbReference>
<comment type="caution">
    <text evidence="2">The sequence shown here is derived from an EMBL/GenBank/DDBJ whole genome shotgun (WGS) entry which is preliminary data.</text>
</comment>
<feature type="domain" description="SprT-like" evidence="1">
    <location>
        <begin position="9"/>
        <end position="147"/>
    </location>
</feature>
<evidence type="ECO:0000313" key="2">
    <source>
        <dbReference type="EMBL" id="KGN36325.1"/>
    </source>
</evidence>
<accession>A0A0A0JFU7</accession>
<evidence type="ECO:0000259" key="1">
    <source>
        <dbReference type="SMART" id="SM00731"/>
    </source>
</evidence>
<name>A0A0A0JFU7_9MICO</name>
<dbReference type="EMBL" id="AVPK01000012">
    <property type="protein sequence ID" value="KGN36325.1"/>
    <property type="molecule type" value="Genomic_DNA"/>
</dbReference>
<dbReference type="SMART" id="SM00731">
    <property type="entry name" value="SprT"/>
    <property type="match status" value="1"/>
</dbReference>
<sequence length="250" mass="27233">MVAGSIGSMEMTAALALGRRVLREHGLEHWTLTTDQAKTRAGVCRFATRTISLSAPLTRLHDEADVLDTILHEVAHALVGPDHGHDEVWRAKAQQIGCSGERTVDADAPRVEGPWRGECPQGHTYTRHRRPGSVLSCLRCSPEFDATALLAWTYRGKRVDMGEAYREELDGIIARHGAEVVRRAQPVPVAEPVMASFPIGSMVRIVADGVMNGVLGEVEASFPTRSQVRVGDDLYAVPNELLALAERLAS</sequence>
<evidence type="ECO:0000313" key="3">
    <source>
        <dbReference type="Proteomes" id="UP000030011"/>
    </source>
</evidence>
<dbReference type="GO" id="GO:0006950">
    <property type="term" value="P:response to stress"/>
    <property type="evidence" value="ECO:0007669"/>
    <property type="project" value="UniProtKB-ARBA"/>
</dbReference>
<dbReference type="Pfam" id="PF10263">
    <property type="entry name" value="SprT-like"/>
    <property type="match status" value="1"/>
</dbReference>
<protein>
    <recommendedName>
        <fullName evidence="1">SprT-like domain-containing protein</fullName>
    </recommendedName>
</protein>